<gene>
    <name evidence="2" type="ORF">PCOR1329_LOCUS29602</name>
</gene>
<feature type="region of interest" description="Disordered" evidence="1">
    <location>
        <begin position="72"/>
        <end position="96"/>
    </location>
</feature>
<evidence type="ECO:0000256" key="1">
    <source>
        <dbReference type="SAM" id="MobiDB-lite"/>
    </source>
</evidence>
<keyword evidence="3" id="KW-1185">Reference proteome</keyword>
<feature type="region of interest" description="Disordered" evidence="1">
    <location>
        <begin position="113"/>
        <end position="136"/>
    </location>
</feature>
<comment type="caution">
    <text evidence="2">The sequence shown here is derived from an EMBL/GenBank/DDBJ whole genome shotgun (WGS) entry which is preliminary data.</text>
</comment>
<dbReference type="EMBL" id="CAUYUJ010011157">
    <property type="protein sequence ID" value="CAK0831205.1"/>
    <property type="molecule type" value="Genomic_DNA"/>
</dbReference>
<proteinExistence type="predicted"/>
<evidence type="ECO:0000313" key="3">
    <source>
        <dbReference type="Proteomes" id="UP001189429"/>
    </source>
</evidence>
<organism evidence="2 3">
    <name type="scientific">Prorocentrum cordatum</name>
    <dbReference type="NCBI Taxonomy" id="2364126"/>
    <lineage>
        <taxon>Eukaryota</taxon>
        <taxon>Sar</taxon>
        <taxon>Alveolata</taxon>
        <taxon>Dinophyceae</taxon>
        <taxon>Prorocentrales</taxon>
        <taxon>Prorocentraceae</taxon>
        <taxon>Prorocentrum</taxon>
    </lineage>
</organism>
<evidence type="ECO:0000313" key="2">
    <source>
        <dbReference type="EMBL" id="CAK0831205.1"/>
    </source>
</evidence>
<feature type="non-terminal residue" evidence="2">
    <location>
        <position position="1"/>
    </location>
</feature>
<sequence length="136" mass="14434">SLTINSKDLKTARLYGVPLWSTSLLLTARRASEEAENSEKPPVVLSSSLEGAWDMLWAGRGSRAVRAARATRQRSLDELATPAPERRLEAGPRHGLPQGLAAAVGVVRHRATSAAAQKATVDAPSAGDFEKSPGPR</sequence>
<reference evidence="2" key="1">
    <citation type="submission" date="2023-10" db="EMBL/GenBank/DDBJ databases">
        <authorList>
            <person name="Chen Y."/>
            <person name="Shah S."/>
            <person name="Dougan E. K."/>
            <person name="Thang M."/>
            <person name="Chan C."/>
        </authorList>
    </citation>
    <scope>NUCLEOTIDE SEQUENCE [LARGE SCALE GENOMIC DNA]</scope>
</reference>
<dbReference type="Proteomes" id="UP001189429">
    <property type="component" value="Unassembled WGS sequence"/>
</dbReference>
<accession>A0ABN9SHP0</accession>
<name>A0ABN9SHP0_9DINO</name>
<protein>
    <submittedName>
        <fullName evidence="2">Uncharacterized protein</fullName>
    </submittedName>
</protein>